<reference evidence="1" key="1">
    <citation type="submission" date="2020-05" db="EMBL/GenBank/DDBJ databases">
        <authorList>
            <person name="Chiriac C."/>
            <person name="Salcher M."/>
            <person name="Ghai R."/>
            <person name="Kavagutti S V."/>
        </authorList>
    </citation>
    <scope>NUCLEOTIDE SEQUENCE</scope>
</reference>
<sequence length="112" mass="13100">MRILGKKKYPIQKTGCYSVDLVAAVVNHYRSQDRPLKTIYLRKRLYEQFVSYGKYEKKELFEEAMAAGYPLKFGEVEVRKGSDIMLKEIYWTFQDDSKPDAPTFDFKVVGKA</sequence>
<gene>
    <name evidence="1" type="ORF">UFOVP1596_48</name>
</gene>
<organism evidence="1">
    <name type="scientific">uncultured Caudovirales phage</name>
    <dbReference type="NCBI Taxonomy" id="2100421"/>
    <lineage>
        <taxon>Viruses</taxon>
        <taxon>Duplodnaviria</taxon>
        <taxon>Heunggongvirae</taxon>
        <taxon>Uroviricota</taxon>
        <taxon>Caudoviricetes</taxon>
        <taxon>Peduoviridae</taxon>
        <taxon>Maltschvirus</taxon>
        <taxon>Maltschvirus maltsch</taxon>
    </lineage>
</organism>
<accession>A0A6J5SU58</accession>
<name>A0A6J5SU58_9CAUD</name>
<evidence type="ECO:0000313" key="1">
    <source>
        <dbReference type="EMBL" id="CAB4218869.1"/>
    </source>
</evidence>
<dbReference type="EMBL" id="LR797460">
    <property type="protein sequence ID" value="CAB4218869.1"/>
    <property type="molecule type" value="Genomic_DNA"/>
</dbReference>
<proteinExistence type="predicted"/>
<protein>
    <submittedName>
        <fullName evidence="1">Uncharacterized protein</fullName>
    </submittedName>
</protein>